<dbReference type="EC" id="3.4.19.12" evidence="2"/>
<evidence type="ECO:0000256" key="6">
    <source>
        <dbReference type="ARBA" id="ARBA00022807"/>
    </source>
</evidence>
<evidence type="ECO:0000313" key="11">
    <source>
        <dbReference type="Proteomes" id="UP000663882"/>
    </source>
</evidence>
<comment type="catalytic activity">
    <reaction evidence="1">
        <text>Thiol-dependent hydrolysis of ester, thioester, amide, peptide and isopeptide bonds formed by the C-terminal Gly of ubiquitin (a 76-residue protein attached to proteins as an intracellular targeting signal).</text>
        <dbReference type="EC" id="3.4.19.12"/>
    </reaction>
</comment>
<dbReference type="InterPro" id="IPR027417">
    <property type="entry name" value="P-loop_NTPase"/>
</dbReference>
<feature type="domain" description="DUF3645" evidence="8">
    <location>
        <begin position="1975"/>
        <end position="2003"/>
    </location>
</feature>
<dbReference type="InterPro" id="IPR022099">
    <property type="entry name" value="DUF3638"/>
</dbReference>
<gene>
    <name evidence="10" type="ORF">OTI717_LOCUS17274</name>
    <name evidence="9" type="ORF">RFH988_LOCUS30949</name>
</gene>
<evidence type="ECO:0000259" key="8">
    <source>
        <dbReference type="Pfam" id="PF12359"/>
    </source>
</evidence>
<feature type="domain" description="DUF3638" evidence="7">
    <location>
        <begin position="1629"/>
        <end position="1860"/>
    </location>
</feature>
<proteinExistence type="predicted"/>
<sequence>MLSKTCAYFSDVDKDDDHVDVNQVDYIPSIEKLTKTYNYSIEIVLIRVELWVRSRLKQWINHQSESVNGTNRFEILLCFYEEYQSIALNHYWSEKGPTDPIGYSRFILTALTIIRSMHHKLCNNSRFERLKLHSIDIPNLMKLFEFLILPNREDMIEARDLYNYFHQFSNKSYPDLLTNIHCVNAFGVYYAGQSSAMNESIQEIRVQIEQDKQKKIDEVNKKKQRYMELITIVNTDSCECNVHGQNNRCHRCEIQIEANNIKAEIYEYPLPSSLEGTLAVIFELQMPIEIRCYRDILWQFINRPNPNLKNDMYEWLSDRVPYHNKILRPYYTSSHDYKVKLVSSTKSMKQSHYSTLPIASASVEDFLFENGLKVQISPTKPIIFENECHILTTQLDHPDYKQLQFTIESTQFVQNRVIAQLSDCPLQMNPTQFVEFGSFRSGDRLQWWNLLMIFEMDSLPIAEESVAILIIHSMLQYGPLTVNIDDLSHHWCSNSHEQLMQDHFVDELISRLDHHLDECKLNWQNELVLLVITMITMRVFTICNSTKINKVVDLALKCRQIGIQWIDLISKNIQTISSSVFDEIENLRRKMINVGISCLLTFSTHHSRIKHLLSSNKHIISLLKAATTVHDNIILSNNQSKMSIFMRNMMRFSEHVLVMIQPTVARVLKQTSYQSLNEFAAIYWSVIKSEHTMKEQWKKRKTDIYDGWYDCCYESKCISIDCIKGNFLVNGTGIGFLHEKMTSNELFVRVFGNQIFEVQAVDLSNTYITKYLYHGTGRVRYEFHFNDEAECLTITERHIQTKKVFQLIPHNCFETELPDAFVSNYSHWWNAKDQKIEFRSVHFKDPEFLNNKPYVLSLKTGYLMTTKVEDTQTLVNQSSTFFRTLFNWYFIRLDDAPYVYMMKENSSWKDDIIHIHLSRLGIAFQYNARNKIITSREYSNMYIDQNQWLGTLTGLKSGLVLSPLSVKIQRLAHYPYRKLIVPFGEIHSTETLYTDHQTITIQRPPSIPFSHQYFVFMMNDRLKILQSTDSPTGWLYLALLHAMTSHHFPDQYTQMTGMERAFQLLNLAGCWSDQPFDALSLNILAQIAAISPRVNYYPENLTCMVKIDWNSNGIPYSMQHFGYYLIAKKLIDTSQQMYFMYPSSICNRIPKIFMGTSYNERLLTKLYWDYRDSYNPLTRLSAEMNTDILCANSVSLYRPIWKHCSHAINDSTVCLVNDLYANGNVNLIDCSQQHWLPLSQWLANDHQLKNIWIGLLKLADCITTSTNGNNKDERERFEKLIDFLHYIFDKHGDNSFYLEMLKTALKMPTTMSTFTTYPSFIKYIDIEETSFIKERIKLPRKYELNERNQILAQIENCFSNGSNYENNSIKRKKSTKVAEINQLLTSWQNNRKLRSFLEFTQNQFCSITTEQFPTKLSYSPQQFTIESIEGHHQIQVKPTDILIDEELLQIADEIFHRSYSHHFKKQLVTCPTVNRQNKFPQEIFSSINDQDNSFSNISNYFKNQLAESWSKLLLNEKTEIENPVIEEIIELHNSFQQKSQKLWKELVESIMIPNKQLFKTGLISRIIPTTLISYFQQKLTTVDVTTAQPTLLGGILVYWTLEQQLERALHFAIHNKWEDFTKEISNIPHSNWIPSEHVSWLILELEMNITIRAIQINVARHMMEPKMTTEDDTKMKTIVMQMNMGEGKTSVILPMLALSLCSSSSCLVRIIVLKSLFSMNYQSLRSKLGGLLNRRIFPFLCRRDIKFTERRLDQISIRLAQAIRNCDIILTSPEDILSFELLTIDKCRRYEFRIARSMLTLQRLLKNYVRDVLDESDEILHVKYQLIYTVGDQQQVDGGAERWLMIQSILDLVKKYAADISINFPKEVCYQLSKRKSSFPQFRLHSDKPFSLLTENIANDWINNRNYRHADKQIILSFILERNSSVDDLVKKFPFHDIQLFLIIRGLFSSEVLLVALKQRYRVNYGINTDPCFNRLMSVPFRAKDVVTDRTEFGHPDVALVITQLSYYYSGLNDQQLIQCFNRLNNEETDPISIYHQWLSYDGDDNIPTSIRQWKGVNLKDYQQRIQDLFPTFRYNMLVINYFLNYFVYPREAKQFRHKLISSPWDLSSPDRSKIITGFSGTNDTQLLLPVHIRQYDLPELQKTDAIVVNNLLQPENEHYQSLSMNASSNEILHQIINYKDMINVILDVGALFIDGTNQDIAIQWLNLSDKDTVDYVVYFNSDSIFVCNRQYHHHRFETSPASERLDHCIFYLDEIHTRGTDFKFPYKFKAAVTLGNGLTKDRFVQACMRMRKLGNGHSLIFWSSYEVHQQIITSKTYSFDQNQGKEHVPHLIDILRWVYSNTIQSTWEGLKHWAIQSLSFQRKLNAFWIINWKNQQQLFSDIMMKDLARECLEWETIELIQMYGTSKVLQTIEKIYLARYQQCKHHLSTEIHNAVLKRLQVYGGSKQCQSQLLDVEQQRELEQEFEQEFEEERQLARPAHATPCEPKLHDEIKKLCDMNGTMLNLAQFPDVFQHLPEAFKNTTFANDCQPDAWQRNFWISTEFQQVVQTQGESLDLFLRPPRWIVVYRNQHIIFVSAFEANWLISHLQSSISSITTLRLLLPRTKRGQSIFANTPTLTIPPSIASSENTAMYVIPIKQLVRLFIFNGTLYFETVAEQTAYCQCLRLCPKPRTVAEEKAFEKNWIAVDGFVENPKYRRRLEIYQARIDCNPLVFVRRLIENRNSTYLSIMSHVGSIVLNSFKLM</sequence>
<keyword evidence="6" id="KW-0788">Thiol protease</keyword>
<evidence type="ECO:0000313" key="10">
    <source>
        <dbReference type="EMBL" id="CAF3782707.1"/>
    </source>
</evidence>
<dbReference type="PANTHER" id="PTHR13367">
    <property type="entry name" value="UBIQUITIN THIOESTERASE"/>
    <property type="match status" value="1"/>
</dbReference>
<evidence type="ECO:0000256" key="3">
    <source>
        <dbReference type="ARBA" id="ARBA00022670"/>
    </source>
</evidence>
<reference evidence="9" key="1">
    <citation type="submission" date="2021-02" db="EMBL/GenBank/DDBJ databases">
        <authorList>
            <person name="Nowell W R."/>
        </authorList>
    </citation>
    <scope>NUCLEOTIDE SEQUENCE</scope>
</reference>
<dbReference type="PANTHER" id="PTHR13367:SF33">
    <property type="entry name" value="P-LOOP CONTAINING NUCLEOSIDE TRIPHOSPHATE HYDROLASE PROTEIN"/>
    <property type="match status" value="1"/>
</dbReference>
<dbReference type="GO" id="GO:0004843">
    <property type="term" value="F:cysteine-type deubiquitinase activity"/>
    <property type="evidence" value="ECO:0007669"/>
    <property type="project" value="UniProtKB-EC"/>
</dbReference>
<dbReference type="InterPro" id="IPR051346">
    <property type="entry name" value="OTU_Deubiquitinase"/>
</dbReference>
<evidence type="ECO:0000313" key="9">
    <source>
        <dbReference type="EMBL" id="CAF1324951.1"/>
    </source>
</evidence>
<dbReference type="Pfam" id="PF12359">
    <property type="entry name" value="DUF3645"/>
    <property type="match status" value="1"/>
</dbReference>
<dbReference type="Proteomes" id="UP000663823">
    <property type="component" value="Unassembled WGS sequence"/>
</dbReference>
<evidence type="ECO:0000256" key="4">
    <source>
        <dbReference type="ARBA" id="ARBA00022786"/>
    </source>
</evidence>
<dbReference type="EMBL" id="CAJNOO010003215">
    <property type="protein sequence ID" value="CAF1324951.1"/>
    <property type="molecule type" value="Genomic_DNA"/>
</dbReference>
<evidence type="ECO:0000256" key="5">
    <source>
        <dbReference type="ARBA" id="ARBA00022801"/>
    </source>
</evidence>
<evidence type="ECO:0000259" key="7">
    <source>
        <dbReference type="Pfam" id="PF12340"/>
    </source>
</evidence>
<accession>A0A815F6F0</accession>
<name>A0A815F6F0_9BILA</name>
<keyword evidence="3" id="KW-0645">Protease</keyword>
<evidence type="ECO:0000256" key="1">
    <source>
        <dbReference type="ARBA" id="ARBA00000707"/>
    </source>
</evidence>
<organism evidence="9 11">
    <name type="scientific">Rotaria sordida</name>
    <dbReference type="NCBI Taxonomy" id="392033"/>
    <lineage>
        <taxon>Eukaryota</taxon>
        <taxon>Metazoa</taxon>
        <taxon>Spiralia</taxon>
        <taxon>Gnathifera</taxon>
        <taxon>Rotifera</taxon>
        <taxon>Eurotatoria</taxon>
        <taxon>Bdelloidea</taxon>
        <taxon>Philodinida</taxon>
        <taxon>Philodinidae</taxon>
        <taxon>Rotaria</taxon>
    </lineage>
</organism>
<keyword evidence="4" id="KW-0833">Ubl conjugation pathway</keyword>
<evidence type="ECO:0000256" key="2">
    <source>
        <dbReference type="ARBA" id="ARBA00012759"/>
    </source>
</evidence>
<keyword evidence="5" id="KW-0378">Hydrolase</keyword>
<comment type="caution">
    <text evidence="9">The sequence shown here is derived from an EMBL/GenBank/DDBJ whole genome shotgun (WGS) entry which is preliminary data.</text>
</comment>
<dbReference type="InterPro" id="IPR022105">
    <property type="entry name" value="DUF3645"/>
</dbReference>
<dbReference type="Proteomes" id="UP000663882">
    <property type="component" value="Unassembled WGS sequence"/>
</dbReference>
<dbReference type="Pfam" id="PF12340">
    <property type="entry name" value="DUF3638"/>
    <property type="match status" value="1"/>
</dbReference>
<dbReference type="EMBL" id="CAJOAX010002262">
    <property type="protein sequence ID" value="CAF3782707.1"/>
    <property type="molecule type" value="Genomic_DNA"/>
</dbReference>
<dbReference type="OrthoDB" id="9991011at2759"/>
<protein>
    <recommendedName>
        <fullName evidence="2">ubiquitinyl hydrolase 1</fullName>
        <ecNumber evidence="2">3.4.19.12</ecNumber>
    </recommendedName>
</protein>
<dbReference type="SUPFAM" id="SSF52540">
    <property type="entry name" value="P-loop containing nucleoside triphosphate hydrolases"/>
    <property type="match status" value="1"/>
</dbReference>
<dbReference type="GO" id="GO:0006508">
    <property type="term" value="P:proteolysis"/>
    <property type="evidence" value="ECO:0007669"/>
    <property type="project" value="UniProtKB-KW"/>
</dbReference>